<organism evidence="2 3">
    <name type="scientific">Paenibacillus ehimensis</name>
    <dbReference type="NCBI Taxonomy" id="79264"/>
    <lineage>
        <taxon>Bacteria</taxon>
        <taxon>Bacillati</taxon>
        <taxon>Bacillota</taxon>
        <taxon>Bacilli</taxon>
        <taxon>Bacillales</taxon>
        <taxon>Paenibacillaceae</taxon>
        <taxon>Paenibacillus</taxon>
    </lineage>
</organism>
<dbReference type="RefSeq" id="WP_127483930.1">
    <property type="nucleotide sequence ID" value="NZ_JAUMKJ010000042.1"/>
</dbReference>
<dbReference type="NCBIfam" id="TIGR01633">
    <property type="entry name" value="phi3626_gp14_N"/>
    <property type="match status" value="1"/>
</dbReference>
<dbReference type="Gene3D" id="2.40.30.200">
    <property type="match status" value="1"/>
</dbReference>
<dbReference type="Proteomes" id="UP001168883">
    <property type="component" value="Unassembled WGS sequence"/>
</dbReference>
<keyword evidence="3" id="KW-1185">Reference proteome</keyword>
<accession>A0ABT8VHV5</accession>
<comment type="caution">
    <text evidence="2">The sequence shown here is derived from an EMBL/GenBank/DDBJ whole genome shotgun (WGS) entry which is preliminary data.</text>
</comment>
<evidence type="ECO:0000313" key="3">
    <source>
        <dbReference type="Proteomes" id="UP001168883"/>
    </source>
</evidence>
<name>A0ABT8VHV5_9BACL</name>
<proteinExistence type="predicted"/>
<dbReference type="Pfam" id="PF05709">
    <property type="entry name" value="Sipho_tail"/>
    <property type="match status" value="1"/>
</dbReference>
<evidence type="ECO:0000259" key="1">
    <source>
        <dbReference type="Pfam" id="PF05709"/>
    </source>
</evidence>
<feature type="domain" description="Siphovirus-type tail component RIFT-related" evidence="1">
    <location>
        <begin position="19"/>
        <end position="127"/>
    </location>
</feature>
<evidence type="ECO:0000313" key="2">
    <source>
        <dbReference type="EMBL" id="MDO3680569.1"/>
    </source>
</evidence>
<dbReference type="EMBL" id="JAUMKJ010000042">
    <property type="protein sequence ID" value="MDO3680569.1"/>
    <property type="molecule type" value="Genomic_DNA"/>
</dbReference>
<gene>
    <name evidence="2" type="ORF">Q3C12_26520</name>
</gene>
<protein>
    <submittedName>
        <fullName evidence="2">Phage tail family protein</fullName>
    </submittedName>
</protein>
<dbReference type="InterPro" id="IPR006520">
    <property type="entry name" value="Dit_BPSPP_N"/>
</dbReference>
<reference evidence="2" key="1">
    <citation type="submission" date="2023-07" db="EMBL/GenBank/DDBJ databases">
        <authorList>
            <person name="Aktuganov G."/>
            <person name="Boyko T."/>
            <person name="Delegan Y."/>
            <person name="Galimzianova N."/>
            <person name="Gilvanova E."/>
            <person name="Korobov V."/>
            <person name="Kuzmina L."/>
            <person name="Melentiev A."/>
            <person name="Milman P."/>
            <person name="Ryabova A."/>
            <person name="Stupak E."/>
            <person name="Yasakov T."/>
            <person name="Zharikova N."/>
            <person name="Zhurenko E."/>
        </authorList>
    </citation>
    <scope>NUCLEOTIDE SEQUENCE</scope>
    <source>
        <strain evidence="2">IB-739</strain>
    </source>
</reference>
<dbReference type="InterPro" id="IPR008841">
    <property type="entry name" value="Siphovirus-type_tail_N"/>
</dbReference>
<sequence>MTSMVWLGSKSNDDLGFVVKGTSKRPALPGTVDRTVTIPGRHGAWDYGADLSPRQFVLECAFLTRDAFVLQQKVVALAAHLVDSYGRPRDMELRFRERPDQYFIARFVGSFDIDRIIGTGVFSLPFTAYDPFAYGPEKIYETTITTSPFSFEIDSGGNVRTQPVIVLTNVGTSTIRTFKIVNEYLVE</sequence>